<dbReference type="CDD" id="cd01833">
    <property type="entry name" value="XynB_like"/>
    <property type="match status" value="1"/>
</dbReference>
<dbReference type="SUPFAM" id="SSF52266">
    <property type="entry name" value="SGNH hydrolase"/>
    <property type="match status" value="1"/>
</dbReference>
<organism evidence="4 5">
    <name type="scientific">Actinomadura meridiana</name>
    <dbReference type="NCBI Taxonomy" id="559626"/>
    <lineage>
        <taxon>Bacteria</taxon>
        <taxon>Bacillati</taxon>
        <taxon>Actinomycetota</taxon>
        <taxon>Actinomycetes</taxon>
        <taxon>Streptosporangiales</taxon>
        <taxon>Thermomonosporaceae</taxon>
        <taxon>Actinomadura</taxon>
    </lineage>
</organism>
<keyword evidence="1" id="KW-0732">Signal</keyword>
<dbReference type="InterPro" id="IPR013830">
    <property type="entry name" value="SGNH_hydro"/>
</dbReference>
<evidence type="ECO:0000313" key="4">
    <source>
        <dbReference type="EMBL" id="GAA4232755.1"/>
    </source>
</evidence>
<dbReference type="InterPro" id="IPR043504">
    <property type="entry name" value="Peptidase_S1_PA_chymotrypsin"/>
</dbReference>
<dbReference type="Pfam" id="PF13472">
    <property type="entry name" value="Lipase_GDSL_2"/>
    <property type="match status" value="1"/>
</dbReference>
<dbReference type="InterPro" id="IPR001254">
    <property type="entry name" value="Trypsin_dom"/>
</dbReference>
<dbReference type="InterPro" id="IPR009003">
    <property type="entry name" value="Peptidase_S1_PA"/>
</dbReference>
<dbReference type="SUPFAM" id="SSF69318">
    <property type="entry name" value="Integrin alpha N-terminal domain"/>
    <property type="match status" value="1"/>
</dbReference>
<dbReference type="SMART" id="SM00020">
    <property type="entry name" value="Tryp_SPc"/>
    <property type="match status" value="1"/>
</dbReference>
<accession>A0ABP8C2Z2</accession>
<dbReference type="InterPro" id="IPR028994">
    <property type="entry name" value="Integrin_alpha_N"/>
</dbReference>
<dbReference type="PANTHER" id="PTHR30383:SF5">
    <property type="entry name" value="SGNH HYDROLASE-TYPE ESTERASE DOMAIN-CONTAINING PROTEIN"/>
    <property type="match status" value="1"/>
</dbReference>
<dbReference type="PANTHER" id="PTHR30383">
    <property type="entry name" value="THIOESTERASE 1/PROTEASE 1/LYSOPHOSPHOLIPASE L1"/>
    <property type="match status" value="1"/>
</dbReference>
<sequence>MNKIIFVGYDTLRALARSRRVVQGLAAALIAMAAVVVAPAAPSARAIIGGDIAAHLWGQVQVEQDGEYICTGSLIALDWVLTAEHCLDDDVPMSVHVGSKILGSGEARRVVTRVRHRSADVALLQLNSPVTQPNWVISYDDTRRPPNANNVGIHGWGNTVPGDSVPSAGLKSASLRVDLNRADAPGAPPTGALGMRPLHGIPTQGDSGAAVVYNHRVMGVYIGYRDDATQLQFAVALEAIRGWIEQHTGRPPANTALATKNLRVMPLGDSITYGTGSSTGSGYRAELWHSLDGTAKDLDLVGSQQSGDLPDRDNEGYPGAMINDIARRADSAVPLYDPNVVLLHAGTNDMDRGDAAAAPAALGSLIDQVFEDAPKATVLVSTLVPSKNSATEAKIEAFNKQIPGVVDQRARTGKHVAVVDMSEVTTDDLSDYLHPNDRGYTKMGDEFEDAILAVAQEGWIADTDDQTCTDTPGRWLPRGKIASGTGLADDEEVQFADIDGDGRDDYLVVNDESGAVKAWINAGGDQDGKPGWIERGQIASGVDLGQNDHIDFADINGDGRDDYLVYNVGSGAVKAWINIGGDQDGKPGWIERGQIASGVPDAPARPVFADVDGDRRADYLLANPRTGAVRAWINAGGDQDGKPGWIERGQIASGVTPMGAGPYFANVDCDIRADYLIADLKTSAVKAWLNRGGDQDGKPGWIERGQIASGSVPEGHTLAFADIDGDGRDDYLAVNVKDGSVQAWINKGGDPA</sequence>
<keyword evidence="2" id="KW-1133">Transmembrane helix</keyword>
<evidence type="ECO:0000259" key="3">
    <source>
        <dbReference type="PROSITE" id="PS50240"/>
    </source>
</evidence>
<dbReference type="InterPro" id="IPR051532">
    <property type="entry name" value="Ester_Hydrolysis_Enzymes"/>
</dbReference>
<dbReference type="Pfam" id="PF00089">
    <property type="entry name" value="Trypsin"/>
    <property type="match status" value="1"/>
</dbReference>
<dbReference type="InterPro" id="IPR036514">
    <property type="entry name" value="SGNH_hydro_sf"/>
</dbReference>
<dbReference type="Gene3D" id="3.40.50.1110">
    <property type="entry name" value="SGNH hydrolase"/>
    <property type="match status" value="1"/>
</dbReference>
<proteinExistence type="predicted"/>
<dbReference type="Gene3D" id="2.40.10.10">
    <property type="entry name" value="Trypsin-like serine proteases"/>
    <property type="match status" value="1"/>
</dbReference>
<feature type="domain" description="Peptidase S1" evidence="3">
    <location>
        <begin position="47"/>
        <end position="249"/>
    </location>
</feature>
<dbReference type="PRINTS" id="PR00722">
    <property type="entry name" value="CHYMOTRYPSIN"/>
</dbReference>
<dbReference type="Pfam" id="PF13517">
    <property type="entry name" value="FG-GAP_3"/>
    <property type="match status" value="1"/>
</dbReference>
<comment type="caution">
    <text evidence="4">The sequence shown here is derived from an EMBL/GenBank/DDBJ whole genome shotgun (WGS) entry which is preliminary data.</text>
</comment>
<evidence type="ECO:0000313" key="5">
    <source>
        <dbReference type="Proteomes" id="UP001501710"/>
    </source>
</evidence>
<evidence type="ECO:0000256" key="2">
    <source>
        <dbReference type="SAM" id="Phobius"/>
    </source>
</evidence>
<dbReference type="EMBL" id="BAABAS010000006">
    <property type="protein sequence ID" value="GAA4232755.1"/>
    <property type="molecule type" value="Genomic_DNA"/>
</dbReference>
<dbReference type="InterPro" id="IPR001314">
    <property type="entry name" value="Peptidase_S1A"/>
</dbReference>
<feature type="transmembrane region" description="Helical" evidence="2">
    <location>
        <begin position="21"/>
        <end position="41"/>
    </location>
</feature>
<dbReference type="Proteomes" id="UP001501710">
    <property type="component" value="Unassembled WGS sequence"/>
</dbReference>
<keyword evidence="2" id="KW-0472">Membrane</keyword>
<gene>
    <name evidence="4" type="ORF">GCM10022254_33540</name>
</gene>
<dbReference type="InterPro" id="IPR013517">
    <property type="entry name" value="FG-GAP"/>
</dbReference>
<keyword evidence="2" id="KW-0812">Transmembrane</keyword>
<dbReference type="PROSITE" id="PS50240">
    <property type="entry name" value="TRYPSIN_DOM"/>
    <property type="match status" value="1"/>
</dbReference>
<protein>
    <recommendedName>
        <fullName evidence="3">Peptidase S1 domain-containing protein</fullName>
    </recommendedName>
</protein>
<evidence type="ECO:0000256" key="1">
    <source>
        <dbReference type="ARBA" id="ARBA00022729"/>
    </source>
</evidence>
<reference evidence="5" key="1">
    <citation type="journal article" date="2019" name="Int. J. Syst. Evol. Microbiol.">
        <title>The Global Catalogue of Microorganisms (GCM) 10K type strain sequencing project: providing services to taxonomists for standard genome sequencing and annotation.</title>
        <authorList>
            <consortium name="The Broad Institute Genomics Platform"/>
            <consortium name="The Broad Institute Genome Sequencing Center for Infectious Disease"/>
            <person name="Wu L."/>
            <person name="Ma J."/>
        </authorList>
    </citation>
    <scope>NUCLEOTIDE SEQUENCE [LARGE SCALE GENOMIC DNA]</scope>
    <source>
        <strain evidence="5">JCM 17440</strain>
    </source>
</reference>
<dbReference type="SUPFAM" id="SSF50494">
    <property type="entry name" value="Trypsin-like serine proteases"/>
    <property type="match status" value="1"/>
</dbReference>
<keyword evidence="5" id="KW-1185">Reference proteome</keyword>
<dbReference type="RefSeq" id="WP_344897215.1">
    <property type="nucleotide sequence ID" value="NZ_BAABAS010000006.1"/>
</dbReference>
<name>A0ABP8C2Z2_9ACTN</name>